<evidence type="ECO:0000313" key="3">
    <source>
        <dbReference type="Proteomes" id="UP000054342"/>
    </source>
</evidence>
<feature type="compositionally biased region" description="Low complexity" evidence="1">
    <location>
        <begin position="400"/>
        <end position="411"/>
    </location>
</feature>
<dbReference type="EMBL" id="KN847323">
    <property type="protein sequence ID" value="KIW49732.1"/>
    <property type="molecule type" value="Genomic_DNA"/>
</dbReference>
<evidence type="ECO:0000313" key="2">
    <source>
        <dbReference type="EMBL" id="KIW49732.1"/>
    </source>
</evidence>
<accession>A0A0D2CIK5</accession>
<dbReference type="Proteomes" id="UP000054342">
    <property type="component" value="Unassembled WGS sequence"/>
</dbReference>
<dbReference type="AlphaFoldDB" id="A0A0D2CIK5"/>
<feature type="compositionally biased region" description="Basic and acidic residues" evidence="1">
    <location>
        <begin position="420"/>
        <end position="437"/>
    </location>
</feature>
<protein>
    <submittedName>
        <fullName evidence="2">Uncharacterized protein</fullName>
    </submittedName>
</protein>
<dbReference type="OrthoDB" id="4121065at2759"/>
<keyword evidence="3" id="KW-1185">Reference proteome</keyword>
<sequence>MVTTRLQEKLGHETPNSSGIENTSSAKGSPSVTRASKGRGTPRKTESKSATASKSSRVTIEIGPSPLAQHATPAADDKKELPERLKSPSTFYTPGKTPANKRKRFASDEPEDSILETFKTPAEYPRTHNEIPSTEDEDDDDDAPEVLSSKATPQKARGAPTRAGRGSGRKRRKAATDVANDASIILESDTVDVARTQPTLDEALAEAEAEVNEGVASDATAVGDQVDATHIPTTTTNPPLEETNAATSHEAASASADTSAAVDSVDDPQSTSLEDRPEALEDTITVKSVPEAADMDCQRKTAADADKLESTETPDEHLSSTPDSATVPGPEAEAEPERETKVPAPSSTITLQEPSDSAPLPEPSATNPTTTSLSSEHIPTSAIRTTAQKPQSQSHSNLNKAKSAKTSSISTRQQPASALLHEHLPKPKPTSLHDFRSRLLNRHPRTTNFGPPGHKRVKFVGA</sequence>
<organism evidence="2 3">
    <name type="scientific">Exophiala xenobiotica</name>
    <dbReference type="NCBI Taxonomy" id="348802"/>
    <lineage>
        <taxon>Eukaryota</taxon>
        <taxon>Fungi</taxon>
        <taxon>Dikarya</taxon>
        <taxon>Ascomycota</taxon>
        <taxon>Pezizomycotina</taxon>
        <taxon>Eurotiomycetes</taxon>
        <taxon>Chaetothyriomycetidae</taxon>
        <taxon>Chaetothyriales</taxon>
        <taxon>Herpotrichiellaceae</taxon>
        <taxon>Exophiala</taxon>
    </lineage>
</organism>
<feature type="compositionally biased region" description="Basic residues" evidence="1">
    <location>
        <begin position="453"/>
        <end position="462"/>
    </location>
</feature>
<dbReference type="GeneID" id="25333290"/>
<evidence type="ECO:0000256" key="1">
    <source>
        <dbReference type="SAM" id="MobiDB-lite"/>
    </source>
</evidence>
<feature type="region of interest" description="Disordered" evidence="1">
    <location>
        <begin position="201"/>
        <end position="462"/>
    </location>
</feature>
<gene>
    <name evidence="2" type="ORF">PV05_11382</name>
</gene>
<reference evidence="2 3" key="1">
    <citation type="submission" date="2015-01" db="EMBL/GenBank/DDBJ databases">
        <title>The Genome Sequence of Exophiala xenobiotica CBS118157.</title>
        <authorList>
            <consortium name="The Broad Institute Genomics Platform"/>
            <person name="Cuomo C."/>
            <person name="de Hoog S."/>
            <person name="Gorbushina A."/>
            <person name="Stielow B."/>
            <person name="Teixiera M."/>
            <person name="Abouelleil A."/>
            <person name="Chapman S.B."/>
            <person name="Priest M."/>
            <person name="Young S.K."/>
            <person name="Wortman J."/>
            <person name="Nusbaum C."/>
            <person name="Birren B."/>
        </authorList>
    </citation>
    <scope>NUCLEOTIDE SEQUENCE [LARGE SCALE GENOMIC DNA]</scope>
    <source>
        <strain evidence="2 3">CBS 118157</strain>
    </source>
</reference>
<feature type="compositionally biased region" description="Basic and acidic residues" evidence="1">
    <location>
        <begin position="75"/>
        <end position="86"/>
    </location>
</feature>
<dbReference type="HOGENOM" id="CLU_591881_0_0_1"/>
<feature type="compositionally biased region" description="Polar residues" evidence="1">
    <location>
        <begin position="364"/>
        <end position="399"/>
    </location>
</feature>
<feature type="compositionally biased region" description="Polar residues" evidence="1">
    <location>
        <begin position="345"/>
        <end position="355"/>
    </location>
</feature>
<feature type="compositionally biased region" description="Basic and acidic residues" evidence="1">
    <location>
        <begin position="296"/>
        <end position="318"/>
    </location>
</feature>
<feature type="compositionally biased region" description="Basic and acidic residues" evidence="1">
    <location>
        <begin position="1"/>
        <end position="12"/>
    </location>
</feature>
<feature type="compositionally biased region" description="Polar residues" evidence="1">
    <location>
        <begin position="14"/>
        <end position="34"/>
    </location>
</feature>
<feature type="compositionally biased region" description="Low complexity" evidence="1">
    <location>
        <begin position="232"/>
        <end position="263"/>
    </location>
</feature>
<feature type="region of interest" description="Disordered" evidence="1">
    <location>
        <begin position="1"/>
        <end position="177"/>
    </location>
</feature>
<proteinExistence type="predicted"/>
<feature type="compositionally biased region" description="Acidic residues" evidence="1">
    <location>
        <begin position="133"/>
        <end position="144"/>
    </location>
</feature>
<name>A0A0D2CIK5_9EURO</name>
<dbReference type="RefSeq" id="XP_013310316.1">
    <property type="nucleotide sequence ID" value="XM_013454862.1"/>
</dbReference>